<feature type="transmembrane region" description="Helical" evidence="7">
    <location>
        <begin position="217"/>
        <end position="235"/>
    </location>
</feature>
<gene>
    <name evidence="9" type="ORF">GD627_13380</name>
</gene>
<feature type="transmembrane region" description="Helical" evidence="7">
    <location>
        <begin position="306"/>
        <end position="329"/>
    </location>
</feature>
<comment type="caution">
    <text evidence="9">The sequence shown here is derived from an EMBL/GenBank/DDBJ whole genome shotgun (WGS) entry which is preliminary data.</text>
</comment>
<keyword evidence="10" id="KW-1185">Reference proteome</keyword>
<dbReference type="RefSeq" id="WP_152272905.1">
    <property type="nucleotide sequence ID" value="NZ_VTFX01000005.1"/>
</dbReference>
<dbReference type="GO" id="GO:0016413">
    <property type="term" value="F:O-acetyltransferase activity"/>
    <property type="evidence" value="ECO:0007669"/>
    <property type="project" value="TreeGrafter"/>
</dbReference>
<evidence type="ECO:0000256" key="2">
    <source>
        <dbReference type="ARBA" id="ARBA00007400"/>
    </source>
</evidence>
<evidence type="ECO:0000313" key="10">
    <source>
        <dbReference type="Proteomes" id="UP000326852"/>
    </source>
</evidence>
<feature type="transmembrane region" description="Helical" evidence="7">
    <location>
        <begin position="194"/>
        <end position="210"/>
    </location>
</feature>
<evidence type="ECO:0000256" key="1">
    <source>
        <dbReference type="ARBA" id="ARBA00004651"/>
    </source>
</evidence>
<evidence type="ECO:0000256" key="6">
    <source>
        <dbReference type="ARBA" id="ARBA00023136"/>
    </source>
</evidence>
<dbReference type="PANTHER" id="PTHR40074">
    <property type="entry name" value="O-ACETYLTRANSFERASE WECH"/>
    <property type="match status" value="1"/>
</dbReference>
<feature type="transmembrane region" description="Helical" evidence="7">
    <location>
        <begin position="247"/>
        <end position="268"/>
    </location>
</feature>
<feature type="transmembrane region" description="Helical" evidence="7">
    <location>
        <begin position="280"/>
        <end position="300"/>
    </location>
</feature>
<dbReference type="EMBL" id="VTFX01000005">
    <property type="protein sequence ID" value="KAD3515265.1"/>
    <property type="molecule type" value="Genomic_DNA"/>
</dbReference>
<reference evidence="9 10" key="1">
    <citation type="submission" date="2019-08" db="EMBL/GenBank/DDBJ databases">
        <title>Arthrobacter sp. nov., isolated from plateau pika and Tibetan wild ass.</title>
        <authorList>
            <person name="Ge Y."/>
        </authorList>
    </citation>
    <scope>NUCLEOTIDE SEQUENCE [LARGE SCALE GENOMIC DNA]</scope>
    <source>
        <strain evidence="9 10">785</strain>
    </source>
</reference>
<dbReference type="GO" id="GO:0005886">
    <property type="term" value="C:plasma membrane"/>
    <property type="evidence" value="ECO:0007669"/>
    <property type="project" value="UniProtKB-SubCell"/>
</dbReference>
<keyword evidence="6 7" id="KW-0472">Membrane</keyword>
<evidence type="ECO:0000259" key="8">
    <source>
        <dbReference type="Pfam" id="PF01757"/>
    </source>
</evidence>
<protein>
    <submittedName>
        <fullName evidence="9">Acyltransferase family protein</fullName>
    </submittedName>
</protein>
<feature type="transmembrane region" description="Helical" evidence="7">
    <location>
        <begin position="51"/>
        <end position="68"/>
    </location>
</feature>
<evidence type="ECO:0000256" key="5">
    <source>
        <dbReference type="ARBA" id="ARBA00022989"/>
    </source>
</evidence>
<comment type="similarity">
    <text evidence="2">Belongs to the acyltransferase 3 family.</text>
</comment>
<proteinExistence type="inferred from homology"/>
<evidence type="ECO:0000256" key="7">
    <source>
        <dbReference type="SAM" id="Phobius"/>
    </source>
</evidence>
<keyword evidence="9" id="KW-0808">Transferase</keyword>
<evidence type="ECO:0000256" key="3">
    <source>
        <dbReference type="ARBA" id="ARBA00022475"/>
    </source>
</evidence>
<keyword evidence="9" id="KW-0012">Acyltransferase</keyword>
<accession>A0A5N6MIE4</accession>
<dbReference type="PANTHER" id="PTHR40074:SF4">
    <property type="entry name" value="INNER MEMBRANE PROTEIN YCFT"/>
    <property type="match status" value="1"/>
</dbReference>
<keyword evidence="5 7" id="KW-1133">Transmembrane helix</keyword>
<keyword evidence="4 7" id="KW-0812">Transmembrane</keyword>
<name>A0A5N6MIE4_9MICC</name>
<organism evidence="9 10">
    <name type="scientific">Arthrobacter yangruifuii</name>
    <dbReference type="NCBI Taxonomy" id="2606616"/>
    <lineage>
        <taxon>Bacteria</taxon>
        <taxon>Bacillati</taxon>
        <taxon>Actinomycetota</taxon>
        <taxon>Actinomycetes</taxon>
        <taxon>Micrococcales</taxon>
        <taxon>Micrococcaceae</taxon>
        <taxon>Arthrobacter</taxon>
    </lineage>
</organism>
<feature type="transmembrane region" description="Helical" evidence="7">
    <location>
        <begin position="80"/>
        <end position="97"/>
    </location>
</feature>
<dbReference type="Pfam" id="PF01757">
    <property type="entry name" value="Acyl_transf_3"/>
    <property type="match status" value="1"/>
</dbReference>
<evidence type="ECO:0000256" key="4">
    <source>
        <dbReference type="ARBA" id="ARBA00022692"/>
    </source>
</evidence>
<evidence type="ECO:0000313" key="9">
    <source>
        <dbReference type="EMBL" id="KAD3515265.1"/>
    </source>
</evidence>
<sequence length="355" mass="39452">MTDAKVLTSGRIGWIDAGKGLSILLVVLYHSTSWLRSAGVEVEPLEVVNRMLADLRMPVFFFISGIFAAKSVQGSWHDLFAKKLSLFLWIYLLWSILELPTKWLAMWQLTQKIDDGFLLSQVVVVAAIPFRASGALWFIWALAVFFAAAKLTSRWPLWAQFSLACMAALGARIVPTELMEPFMELTGLGPRGCLVFYVFFLAGCYLRSLIIPAVARVGRLAAIGMVLIWAVLWIVLDSRNLNENGYISFLMAFVGCAAGVGCAIVLADLSWLRYIGLRTLSVYVTHSSLLIIVTTMLTFLPQSDSAFAGVTVALASSAFTVATALLFYAHRQVGYVWLFEQPKWLMSRINRVRTS</sequence>
<keyword evidence="3" id="KW-1003">Cell membrane</keyword>
<feature type="transmembrane region" description="Helical" evidence="7">
    <location>
        <begin position="155"/>
        <end position="174"/>
    </location>
</feature>
<dbReference type="GO" id="GO:0009246">
    <property type="term" value="P:enterobacterial common antigen biosynthetic process"/>
    <property type="evidence" value="ECO:0007669"/>
    <property type="project" value="TreeGrafter"/>
</dbReference>
<dbReference type="Proteomes" id="UP000326852">
    <property type="component" value="Unassembled WGS sequence"/>
</dbReference>
<feature type="transmembrane region" description="Helical" evidence="7">
    <location>
        <begin position="117"/>
        <end position="148"/>
    </location>
</feature>
<comment type="subcellular location">
    <subcellularLocation>
        <location evidence="1">Cell membrane</location>
        <topology evidence="1">Multi-pass membrane protein</topology>
    </subcellularLocation>
</comment>
<dbReference type="AlphaFoldDB" id="A0A5N6MIE4"/>
<dbReference type="InterPro" id="IPR002656">
    <property type="entry name" value="Acyl_transf_3_dom"/>
</dbReference>
<feature type="domain" description="Acyltransferase 3" evidence="8">
    <location>
        <begin position="13"/>
        <end position="328"/>
    </location>
</feature>